<organism evidence="1 2">
    <name type="scientific">Fulvimarina manganoxydans</name>
    <dbReference type="NCBI Taxonomy" id="937218"/>
    <lineage>
        <taxon>Bacteria</taxon>
        <taxon>Pseudomonadati</taxon>
        <taxon>Pseudomonadota</taxon>
        <taxon>Alphaproteobacteria</taxon>
        <taxon>Hyphomicrobiales</taxon>
        <taxon>Aurantimonadaceae</taxon>
        <taxon>Fulvimarina</taxon>
    </lineage>
</organism>
<accession>A0A1W1YLV7</accession>
<dbReference type="RefSeq" id="WP_084408321.1">
    <property type="nucleotide sequence ID" value="NZ_FWXR01000001.1"/>
</dbReference>
<gene>
    <name evidence="1" type="ORF">SAMN06297251_101455</name>
</gene>
<dbReference type="OrthoDB" id="7876422at2"/>
<evidence type="ECO:0000313" key="1">
    <source>
        <dbReference type="EMBL" id="SMC37129.1"/>
    </source>
</evidence>
<dbReference type="Proteomes" id="UP000192656">
    <property type="component" value="Unassembled WGS sequence"/>
</dbReference>
<dbReference type="STRING" id="937218.SAMN06297251_101455"/>
<evidence type="ECO:0000313" key="2">
    <source>
        <dbReference type="Proteomes" id="UP000192656"/>
    </source>
</evidence>
<name>A0A1W1YLV7_9HYPH</name>
<keyword evidence="2" id="KW-1185">Reference proteome</keyword>
<reference evidence="1 2" key="1">
    <citation type="submission" date="2017-04" db="EMBL/GenBank/DDBJ databases">
        <authorList>
            <person name="Afonso C.L."/>
            <person name="Miller P.J."/>
            <person name="Scott M.A."/>
            <person name="Spackman E."/>
            <person name="Goraichik I."/>
            <person name="Dimitrov K.M."/>
            <person name="Suarez D.L."/>
            <person name="Swayne D.E."/>
        </authorList>
    </citation>
    <scope>NUCLEOTIDE SEQUENCE [LARGE SCALE GENOMIC DNA]</scope>
    <source>
        <strain evidence="1 2">CGMCC 1.10972</strain>
    </source>
</reference>
<sequence>MLGDNTNGGNRNLSGRFDASARPIVTVDVEKYQAYLDDPNLSEEQKEEFLQAIWSIMVAFVDLGFGVHPLQEVCGQDSEESCPCAKEGFDRVKSKPLEQPENT</sequence>
<proteinExistence type="predicted"/>
<protein>
    <submittedName>
        <fullName evidence="1">Uncharacterized protein</fullName>
    </submittedName>
</protein>
<dbReference type="AlphaFoldDB" id="A0A1W1YLV7"/>
<dbReference type="EMBL" id="FWXR01000001">
    <property type="protein sequence ID" value="SMC37129.1"/>
    <property type="molecule type" value="Genomic_DNA"/>
</dbReference>